<proteinExistence type="predicted"/>
<reference evidence="1 2" key="1">
    <citation type="journal article" date="2018" name="Front. Plant Sci.">
        <title>Red Clover (Trifolium pratense) and Zigzag Clover (T. medium) - A Picture of Genomic Similarities and Differences.</title>
        <authorList>
            <person name="Dluhosova J."/>
            <person name="Istvanek J."/>
            <person name="Nedelnik J."/>
            <person name="Repkova J."/>
        </authorList>
    </citation>
    <scope>NUCLEOTIDE SEQUENCE [LARGE SCALE GENOMIC DNA]</scope>
    <source>
        <strain evidence="2">cv. 10/8</strain>
        <tissue evidence="1">Leaf</tissue>
    </source>
</reference>
<dbReference type="AlphaFoldDB" id="A0A392TLT8"/>
<accession>A0A392TLT8</accession>
<evidence type="ECO:0000313" key="2">
    <source>
        <dbReference type="Proteomes" id="UP000265520"/>
    </source>
</evidence>
<evidence type="ECO:0000313" key="1">
    <source>
        <dbReference type="EMBL" id="MCI61090.1"/>
    </source>
</evidence>
<comment type="caution">
    <text evidence="1">The sequence shown here is derived from an EMBL/GenBank/DDBJ whole genome shotgun (WGS) entry which is preliminary data.</text>
</comment>
<sequence>VFVRVGADGGGVGVAEAVEGVGGGDAGRVSDFTS</sequence>
<organism evidence="1 2">
    <name type="scientific">Trifolium medium</name>
    <dbReference type="NCBI Taxonomy" id="97028"/>
    <lineage>
        <taxon>Eukaryota</taxon>
        <taxon>Viridiplantae</taxon>
        <taxon>Streptophyta</taxon>
        <taxon>Embryophyta</taxon>
        <taxon>Tracheophyta</taxon>
        <taxon>Spermatophyta</taxon>
        <taxon>Magnoliopsida</taxon>
        <taxon>eudicotyledons</taxon>
        <taxon>Gunneridae</taxon>
        <taxon>Pentapetalae</taxon>
        <taxon>rosids</taxon>
        <taxon>fabids</taxon>
        <taxon>Fabales</taxon>
        <taxon>Fabaceae</taxon>
        <taxon>Papilionoideae</taxon>
        <taxon>50 kb inversion clade</taxon>
        <taxon>NPAAA clade</taxon>
        <taxon>Hologalegina</taxon>
        <taxon>IRL clade</taxon>
        <taxon>Trifolieae</taxon>
        <taxon>Trifolium</taxon>
    </lineage>
</organism>
<keyword evidence="2" id="KW-1185">Reference proteome</keyword>
<protein>
    <submittedName>
        <fullName evidence="1">Uncharacterized protein</fullName>
    </submittedName>
</protein>
<dbReference type="EMBL" id="LXQA010593421">
    <property type="protein sequence ID" value="MCI61090.1"/>
    <property type="molecule type" value="Genomic_DNA"/>
</dbReference>
<feature type="non-terminal residue" evidence="1">
    <location>
        <position position="1"/>
    </location>
</feature>
<name>A0A392TLT8_9FABA</name>
<dbReference type="Proteomes" id="UP000265520">
    <property type="component" value="Unassembled WGS sequence"/>
</dbReference>